<evidence type="ECO:0000313" key="2">
    <source>
        <dbReference type="Proteomes" id="UP000004994"/>
    </source>
</evidence>
<dbReference type="EnsemblPlants" id="Solyc02g005185.1.1">
    <property type="protein sequence ID" value="Solyc02g005185.1.1"/>
    <property type="gene ID" value="Solyc02g005185.1"/>
</dbReference>
<accession>A0A3Q7EV75</accession>
<dbReference type="Gramene" id="Solyc02g005185.1.1">
    <property type="protein sequence ID" value="Solyc02g005185.1.1"/>
    <property type="gene ID" value="Solyc02g005185.1"/>
</dbReference>
<keyword evidence="2" id="KW-1185">Reference proteome</keyword>
<sequence>MVRDVLAIQASSVEYDAFSAASVGTSNVATAISVATTGNVVTKDFTYVYAAIGSHSSVNAGPSAVQRAGLRAGCTPCEGPRVGISVGCNPSATPIASCTPCLAKKQNTSTTLRGGASLTYKKLRPKKVKTVGSGLLFGSGGSLTERSGNTDRVLHISTLISSTPTNIDLSYKPMDKGEREELQLIKDNYERRVRKALKAHQTFKAHQTVKAHIRFHFV</sequence>
<organism evidence="1">
    <name type="scientific">Solanum lycopersicum</name>
    <name type="common">Tomato</name>
    <name type="synonym">Lycopersicon esculentum</name>
    <dbReference type="NCBI Taxonomy" id="4081"/>
    <lineage>
        <taxon>Eukaryota</taxon>
        <taxon>Viridiplantae</taxon>
        <taxon>Streptophyta</taxon>
        <taxon>Embryophyta</taxon>
        <taxon>Tracheophyta</taxon>
        <taxon>Spermatophyta</taxon>
        <taxon>Magnoliopsida</taxon>
        <taxon>eudicotyledons</taxon>
        <taxon>Gunneridae</taxon>
        <taxon>Pentapetalae</taxon>
        <taxon>asterids</taxon>
        <taxon>lamiids</taxon>
        <taxon>Solanales</taxon>
        <taxon>Solanaceae</taxon>
        <taxon>Solanoideae</taxon>
        <taxon>Solaneae</taxon>
        <taxon>Solanum</taxon>
        <taxon>Solanum subgen. Lycopersicon</taxon>
    </lineage>
</organism>
<protein>
    <submittedName>
        <fullName evidence="1">Uncharacterized protein</fullName>
    </submittedName>
</protein>
<evidence type="ECO:0000313" key="1">
    <source>
        <dbReference type="EnsemblPlants" id="Solyc02g005185.1.1"/>
    </source>
</evidence>
<reference evidence="1" key="2">
    <citation type="submission" date="2019-01" db="UniProtKB">
        <authorList>
            <consortium name="EnsemblPlants"/>
        </authorList>
    </citation>
    <scope>IDENTIFICATION</scope>
    <source>
        <strain evidence="1">cv. Heinz 1706</strain>
    </source>
</reference>
<dbReference type="AlphaFoldDB" id="A0A3Q7EV75"/>
<dbReference type="Proteomes" id="UP000004994">
    <property type="component" value="Chromosome 2"/>
</dbReference>
<proteinExistence type="predicted"/>
<dbReference type="InParanoid" id="A0A3Q7EV75"/>
<reference evidence="1" key="1">
    <citation type="journal article" date="2012" name="Nature">
        <title>The tomato genome sequence provides insights into fleshy fruit evolution.</title>
        <authorList>
            <consortium name="Tomato Genome Consortium"/>
        </authorList>
    </citation>
    <scope>NUCLEOTIDE SEQUENCE [LARGE SCALE GENOMIC DNA]</scope>
    <source>
        <strain evidence="1">cv. Heinz 1706</strain>
    </source>
</reference>
<name>A0A3Q7EV75_SOLLC</name>